<keyword evidence="4" id="KW-1185">Reference proteome</keyword>
<name>A0A814R8R3_9BILA</name>
<dbReference type="AlphaFoldDB" id="A0A814R8R3"/>
<evidence type="ECO:0000313" key="1">
    <source>
        <dbReference type="EMBL" id="CAF1129753.1"/>
    </source>
</evidence>
<dbReference type="Proteomes" id="UP000663870">
    <property type="component" value="Unassembled WGS sequence"/>
</dbReference>
<reference evidence="1" key="1">
    <citation type="submission" date="2021-02" db="EMBL/GenBank/DDBJ databases">
        <authorList>
            <person name="Nowell W R."/>
        </authorList>
    </citation>
    <scope>NUCLEOTIDE SEQUENCE</scope>
</reference>
<accession>A0A814R8R3</accession>
<dbReference type="EMBL" id="CAJNOL010001404">
    <property type="protein sequence ID" value="CAF1352854.1"/>
    <property type="molecule type" value="Genomic_DNA"/>
</dbReference>
<dbReference type="EMBL" id="CAJNOH010000816">
    <property type="protein sequence ID" value="CAF1129753.1"/>
    <property type="molecule type" value="Genomic_DNA"/>
</dbReference>
<comment type="caution">
    <text evidence="1">The sequence shown here is derived from an EMBL/GenBank/DDBJ whole genome shotgun (WGS) entry which is preliminary data.</text>
</comment>
<gene>
    <name evidence="2" type="ORF">JXQ802_LOCUS32189</name>
    <name evidence="1" type="ORF">PYM288_LOCUS21146</name>
</gene>
<evidence type="ECO:0000313" key="4">
    <source>
        <dbReference type="Proteomes" id="UP000663870"/>
    </source>
</evidence>
<evidence type="ECO:0000313" key="2">
    <source>
        <dbReference type="EMBL" id="CAF1352854.1"/>
    </source>
</evidence>
<protein>
    <submittedName>
        <fullName evidence="1">Uncharacterized protein</fullName>
    </submittedName>
</protein>
<dbReference type="Proteomes" id="UP000663854">
    <property type="component" value="Unassembled WGS sequence"/>
</dbReference>
<organism evidence="1 3">
    <name type="scientific">Rotaria sordida</name>
    <dbReference type="NCBI Taxonomy" id="392033"/>
    <lineage>
        <taxon>Eukaryota</taxon>
        <taxon>Metazoa</taxon>
        <taxon>Spiralia</taxon>
        <taxon>Gnathifera</taxon>
        <taxon>Rotifera</taxon>
        <taxon>Eurotatoria</taxon>
        <taxon>Bdelloidea</taxon>
        <taxon>Philodinida</taxon>
        <taxon>Philodinidae</taxon>
        <taxon>Rotaria</taxon>
    </lineage>
</organism>
<proteinExistence type="predicted"/>
<sequence>MKYLSNDSICPLANSTLDRDKLPNLRCFSLHCDSIINDFEQLILTLKYRMSNLEKLELNVNISMTTTILDGNYLKTNILNHMIQLDKFTFNIHSWFGLRNQIYFPSNENIQHAFNNFKNKKIISCIDYYLKNEYESNKDNQDLPIIKYPHVTDLTLNLVNDDYVEQFLLDTRTCLPNTLELIIGYEQLKRVTHNFTRNTTRINCAKLSSLCVLSDKIPKYVKDYFPHTKMY</sequence>
<evidence type="ECO:0000313" key="3">
    <source>
        <dbReference type="Proteomes" id="UP000663854"/>
    </source>
</evidence>